<dbReference type="GO" id="GO:0032259">
    <property type="term" value="P:methylation"/>
    <property type="evidence" value="ECO:0007669"/>
    <property type="project" value="UniProtKB-KW"/>
</dbReference>
<dbReference type="AlphaFoldDB" id="A0A7W8EM22"/>
<dbReference type="InterPro" id="IPR029063">
    <property type="entry name" value="SAM-dependent_MTases_sf"/>
</dbReference>
<name>A0A7W8EM22_9ACTN</name>
<dbReference type="SUPFAM" id="SSF53335">
    <property type="entry name" value="S-adenosyl-L-methionine-dependent methyltransferases"/>
    <property type="match status" value="1"/>
</dbReference>
<gene>
    <name evidence="2" type="ORF">HNR40_009501</name>
</gene>
<dbReference type="CDD" id="cd02440">
    <property type="entry name" value="AdoMet_MTases"/>
    <property type="match status" value="1"/>
</dbReference>
<reference evidence="2 3" key="1">
    <citation type="submission" date="2020-08" db="EMBL/GenBank/DDBJ databases">
        <title>Genomic Encyclopedia of Type Strains, Phase IV (KMG-IV): sequencing the most valuable type-strain genomes for metagenomic binning, comparative biology and taxonomic classification.</title>
        <authorList>
            <person name="Goeker M."/>
        </authorList>
    </citation>
    <scope>NUCLEOTIDE SEQUENCE [LARGE SCALE GENOMIC DNA]</scope>
    <source>
        <strain evidence="2 3">DSM 45385</strain>
    </source>
</reference>
<sequence>MIPSGKALARQITSPIPAMGQPVVVELGSGTGAFSRAIQERLDGRGRHLALDVNERFTALLAERFTGLDAVTADARDLAAILAERGFGQADAIISGLPWASFRQERQRELLDAVVDALSPEGAFTTFAYIHARQFTPARRFRRLLADRFEEVVLGRTVWANLPPALVYHCRRPQH</sequence>
<keyword evidence="3" id="KW-1185">Reference proteome</keyword>
<organism evidence="2 3">
    <name type="scientific">Nonomuraea endophytica</name>
    <dbReference type="NCBI Taxonomy" id="714136"/>
    <lineage>
        <taxon>Bacteria</taxon>
        <taxon>Bacillati</taxon>
        <taxon>Actinomycetota</taxon>
        <taxon>Actinomycetes</taxon>
        <taxon>Streptosporangiales</taxon>
        <taxon>Streptosporangiaceae</taxon>
        <taxon>Nonomuraea</taxon>
    </lineage>
</organism>
<evidence type="ECO:0000259" key="1">
    <source>
        <dbReference type="Pfam" id="PF13649"/>
    </source>
</evidence>
<accession>A0A7W8EM22</accession>
<protein>
    <submittedName>
        <fullName evidence="2">Phospholipid N-methyltransferase</fullName>
    </submittedName>
</protein>
<dbReference type="InterPro" id="IPR041698">
    <property type="entry name" value="Methyltransf_25"/>
</dbReference>
<keyword evidence="2" id="KW-0489">Methyltransferase</keyword>
<evidence type="ECO:0000313" key="2">
    <source>
        <dbReference type="EMBL" id="MBB5083993.1"/>
    </source>
</evidence>
<dbReference type="Gene3D" id="3.40.50.150">
    <property type="entry name" value="Vaccinia Virus protein VP39"/>
    <property type="match status" value="1"/>
</dbReference>
<dbReference type="Proteomes" id="UP000568380">
    <property type="component" value="Unassembled WGS sequence"/>
</dbReference>
<feature type="domain" description="Methyltransferase" evidence="1">
    <location>
        <begin position="24"/>
        <end position="122"/>
    </location>
</feature>
<comment type="caution">
    <text evidence="2">The sequence shown here is derived from an EMBL/GenBank/DDBJ whole genome shotgun (WGS) entry which is preliminary data.</text>
</comment>
<proteinExistence type="predicted"/>
<dbReference type="EMBL" id="JACHIN010000020">
    <property type="protein sequence ID" value="MBB5083993.1"/>
    <property type="molecule type" value="Genomic_DNA"/>
</dbReference>
<dbReference type="Pfam" id="PF13649">
    <property type="entry name" value="Methyltransf_25"/>
    <property type="match status" value="1"/>
</dbReference>
<keyword evidence="2" id="KW-0808">Transferase</keyword>
<dbReference type="GO" id="GO:0008168">
    <property type="term" value="F:methyltransferase activity"/>
    <property type="evidence" value="ECO:0007669"/>
    <property type="project" value="UniProtKB-KW"/>
</dbReference>
<evidence type="ECO:0000313" key="3">
    <source>
        <dbReference type="Proteomes" id="UP000568380"/>
    </source>
</evidence>
<dbReference type="RefSeq" id="WP_184973557.1">
    <property type="nucleotide sequence ID" value="NZ_JACHIN010000020.1"/>
</dbReference>